<evidence type="ECO:0000259" key="5">
    <source>
        <dbReference type="Pfam" id="PF25954"/>
    </source>
</evidence>
<protein>
    <submittedName>
        <fullName evidence="8">Probable membrane fusion protein</fullName>
    </submittedName>
</protein>
<dbReference type="PROSITE" id="PS51257">
    <property type="entry name" value="PROKAR_LIPOPROTEIN"/>
    <property type="match status" value="1"/>
</dbReference>
<dbReference type="Proteomes" id="UP000001890">
    <property type="component" value="Chromosome"/>
</dbReference>
<dbReference type="PANTHER" id="PTHR30097">
    <property type="entry name" value="CATION EFFLUX SYSTEM PROTEIN CUSB"/>
    <property type="match status" value="1"/>
</dbReference>
<dbReference type="STRING" id="380358.XALC_3157"/>
<dbReference type="GO" id="GO:0015679">
    <property type="term" value="P:plasma membrane copper ion transport"/>
    <property type="evidence" value="ECO:0007669"/>
    <property type="project" value="TreeGrafter"/>
</dbReference>
<comment type="similarity">
    <text evidence="1">Belongs to the membrane fusion protein (MFP) (TC 8.A.1) family.</text>
</comment>
<evidence type="ECO:0000259" key="6">
    <source>
        <dbReference type="Pfam" id="PF25967"/>
    </source>
</evidence>
<evidence type="ECO:0000256" key="4">
    <source>
        <dbReference type="SAM" id="SignalP"/>
    </source>
</evidence>
<accession>D2UGX5</accession>
<evidence type="ECO:0000313" key="9">
    <source>
        <dbReference type="Proteomes" id="UP000001890"/>
    </source>
</evidence>
<dbReference type="eggNOG" id="COG0845">
    <property type="taxonomic scope" value="Bacteria"/>
</dbReference>
<keyword evidence="9" id="KW-1185">Reference proteome</keyword>
<gene>
    <name evidence="8" type="ordered locus">XALc_3157</name>
</gene>
<dbReference type="GO" id="GO:0022857">
    <property type="term" value="F:transmembrane transporter activity"/>
    <property type="evidence" value="ECO:0007669"/>
    <property type="project" value="InterPro"/>
</dbReference>
<feature type="chain" id="PRO_5003037148" evidence="4">
    <location>
        <begin position="19"/>
        <end position="369"/>
    </location>
</feature>
<dbReference type="InterPro" id="IPR058627">
    <property type="entry name" value="MdtA-like_C"/>
</dbReference>
<evidence type="ECO:0000256" key="1">
    <source>
        <dbReference type="ARBA" id="ARBA00009477"/>
    </source>
</evidence>
<dbReference type="Gene3D" id="2.40.420.20">
    <property type="match status" value="1"/>
</dbReference>
<dbReference type="Pfam" id="PF25967">
    <property type="entry name" value="RND-MFP_C"/>
    <property type="match status" value="1"/>
</dbReference>
<evidence type="ECO:0000256" key="3">
    <source>
        <dbReference type="SAM" id="Coils"/>
    </source>
</evidence>
<proteinExistence type="inferred from homology"/>
<dbReference type="Pfam" id="PF25954">
    <property type="entry name" value="Beta-barrel_RND_2"/>
    <property type="match status" value="1"/>
</dbReference>
<evidence type="ECO:0000259" key="7">
    <source>
        <dbReference type="Pfam" id="PF25973"/>
    </source>
</evidence>
<dbReference type="InterPro" id="IPR051909">
    <property type="entry name" value="MFP_Cation_Efflux"/>
</dbReference>
<dbReference type="Gene3D" id="2.40.50.100">
    <property type="match status" value="1"/>
</dbReference>
<keyword evidence="2" id="KW-0813">Transport</keyword>
<feature type="domain" description="CusB-like beta-barrel" evidence="5">
    <location>
        <begin position="225"/>
        <end position="301"/>
    </location>
</feature>
<keyword evidence="4" id="KW-0732">Signal</keyword>
<dbReference type="NCBIfam" id="TIGR01730">
    <property type="entry name" value="RND_mfp"/>
    <property type="match status" value="1"/>
</dbReference>
<dbReference type="Gene3D" id="2.40.30.170">
    <property type="match status" value="1"/>
</dbReference>
<dbReference type="Pfam" id="PF25973">
    <property type="entry name" value="BSH_CzcB"/>
    <property type="match status" value="1"/>
</dbReference>
<evidence type="ECO:0000256" key="2">
    <source>
        <dbReference type="ARBA" id="ARBA00022448"/>
    </source>
</evidence>
<reference evidence="8 9" key="1">
    <citation type="journal article" date="2009" name="BMC Genomics">
        <title>The complete genome sequence of Xanthomonas albilineans provides new insights into the reductive genome evolution of the xylem-limited Xanthomonadaceae.</title>
        <authorList>
            <person name="Pieretti I."/>
            <person name="Royer M."/>
            <person name="Barbe V."/>
            <person name="Carrere S."/>
            <person name="Koebnik R."/>
            <person name="Cociancich S."/>
            <person name="Couloux A."/>
            <person name="Darrasse A."/>
            <person name="Gouzy J."/>
            <person name="Jacques M.A."/>
            <person name="Lauber E."/>
            <person name="Manceau C."/>
            <person name="Mangenot S."/>
            <person name="Poussier S."/>
            <person name="Segurens B."/>
            <person name="Szurek B."/>
            <person name="Verdier V."/>
            <person name="Arlat M."/>
            <person name="Rott P."/>
        </authorList>
    </citation>
    <scope>NUCLEOTIDE SEQUENCE [LARGE SCALE GENOMIC DNA]</scope>
    <source>
        <strain evidence="9">GPE PC73 / CFBP 7063</strain>
    </source>
</reference>
<feature type="domain" description="Multidrug resistance protein MdtA-like C-terminal permuted SH3" evidence="6">
    <location>
        <begin position="306"/>
        <end position="363"/>
    </location>
</feature>
<dbReference type="OrthoDB" id="9806939at2"/>
<dbReference type="InterPro" id="IPR058792">
    <property type="entry name" value="Beta-barrel_RND_2"/>
</dbReference>
<dbReference type="PATRIC" id="fig|29447.3.peg.3137"/>
<keyword evidence="3" id="KW-0175">Coiled coil</keyword>
<organism evidence="8 9">
    <name type="scientific">Xanthomonas albilineans (strain GPE PC73 / CFBP 7063)</name>
    <dbReference type="NCBI Taxonomy" id="380358"/>
    <lineage>
        <taxon>Bacteria</taxon>
        <taxon>Pseudomonadati</taxon>
        <taxon>Pseudomonadota</taxon>
        <taxon>Gammaproteobacteria</taxon>
        <taxon>Lysobacterales</taxon>
        <taxon>Lysobacteraceae</taxon>
        <taxon>Xanthomonas</taxon>
    </lineage>
</organism>
<dbReference type="FunFam" id="2.40.30.170:FF:000010">
    <property type="entry name" value="Efflux RND transporter periplasmic adaptor subunit"/>
    <property type="match status" value="1"/>
</dbReference>
<dbReference type="PANTHER" id="PTHR30097:SF4">
    <property type="entry name" value="SLR6042 PROTEIN"/>
    <property type="match status" value="1"/>
</dbReference>
<dbReference type="InterPro" id="IPR006143">
    <property type="entry name" value="RND_pump_MFP"/>
</dbReference>
<dbReference type="GO" id="GO:0016020">
    <property type="term" value="C:membrane"/>
    <property type="evidence" value="ECO:0007669"/>
    <property type="project" value="InterPro"/>
</dbReference>
<dbReference type="EMBL" id="FP565176">
    <property type="protein sequence ID" value="CBA17636.1"/>
    <property type="molecule type" value="Genomic_DNA"/>
</dbReference>
<dbReference type="GO" id="GO:0030313">
    <property type="term" value="C:cell envelope"/>
    <property type="evidence" value="ECO:0007669"/>
    <property type="project" value="TreeGrafter"/>
</dbReference>
<evidence type="ECO:0000313" key="8">
    <source>
        <dbReference type="EMBL" id="CBA17636.1"/>
    </source>
</evidence>
<dbReference type="InterPro" id="IPR058647">
    <property type="entry name" value="BSH_CzcB-like"/>
</dbReference>
<feature type="coiled-coil region" evidence="3">
    <location>
        <begin position="153"/>
        <end position="180"/>
    </location>
</feature>
<dbReference type="AlphaFoldDB" id="D2UGX5"/>
<dbReference type="KEGG" id="xal:XALC_3157"/>
<dbReference type="GO" id="GO:0060003">
    <property type="term" value="P:copper ion export"/>
    <property type="evidence" value="ECO:0007669"/>
    <property type="project" value="TreeGrafter"/>
</dbReference>
<dbReference type="Gene3D" id="1.10.287.470">
    <property type="entry name" value="Helix hairpin bin"/>
    <property type="match status" value="1"/>
</dbReference>
<feature type="signal peptide" evidence="4">
    <location>
        <begin position="1"/>
        <end position="18"/>
    </location>
</feature>
<name>D2UGX5_XANAP</name>
<dbReference type="SUPFAM" id="SSF111369">
    <property type="entry name" value="HlyD-like secretion proteins"/>
    <property type="match status" value="1"/>
</dbReference>
<sequence>MHRSRVLFLIVCTVPLLAACHAHPQAVENASAVLRRGTQLRVPPQSPLRGALPIGTVVRRPITPTIETPGVVEALPERLVKLVAPVSGRIVSLAHGLGDPVKAGETLFVIDSVDLANAYADDGKAQSALRQAQREAQRQQALLSGDVATRKDAEAAQLDLAQAQDQARAARERLAQLGADPMAASHRRYAMRSPIDGRISDIAVSLGGYWNDTTATAMTVADISKVWVSAQVAERDIGQVFVGQHAQIHVDAYPDASFEGTVQHVADLLDTDTRTLTVRIAIDNRDGRLKPGMFARVGLAARPRSALLVPTTALLQSGLSTRVYVETAPFVYVSRVVATGAMLGSDTEITAGLAPGERVVVGNGALLDD</sequence>
<feature type="domain" description="CzcB-like barrel-sandwich hybrid" evidence="7">
    <location>
        <begin position="79"/>
        <end position="222"/>
    </location>
</feature>